<keyword evidence="4" id="KW-0830">Ubiquinone</keyword>
<dbReference type="Proteomes" id="UP001314903">
    <property type="component" value="Unassembled WGS sequence"/>
</dbReference>
<dbReference type="InterPro" id="IPR050154">
    <property type="entry name" value="UbiB_kinase"/>
</dbReference>
<keyword evidence="2" id="KW-0812">Transmembrane</keyword>
<keyword evidence="5" id="KW-1185">Reference proteome</keyword>
<feature type="transmembrane region" description="Helical" evidence="2">
    <location>
        <begin position="499"/>
        <end position="519"/>
    </location>
</feature>
<dbReference type="RefSeq" id="WP_209660688.1">
    <property type="nucleotide sequence ID" value="NZ_JAGGLI010000013.1"/>
</dbReference>
<accession>A0ABS4KIL7</accession>
<dbReference type="SUPFAM" id="SSF56112">
    <property type="entry name" value="Protein kinase-like (PK-like)"/>
    <property type="match status" value="1"/>
</dbReference>
<comment type="caution">
    <text evidence="4">The sequence shown here is derived from an EMBL/GenBank/DDBJ whole genome shotgun (WGS) entry which is preliminary data.</text>
</comment>
<feature type="transmembrane region" description="Helical" evidence="2">
    <location>
        <begin position="525"/>
        <end position="552"/>
    </location>
</feature>
<dbReference type="PANTHER" id="PTHR10566">
    <property type="entry name" value="CHAPERONE-ACTIVITY OF BC1 COMPLEX CABC1 -RELATED"/>
    <property type="match status" value="1"/>
</dbReference>
<comment type="similarity">
    <text evidence="1">Belongs to the protein kinase superfamily. ADCK protein kinase family.</text>
</comment>
<organism evidence="4 5">
    <name type="scientific">Acetoanaerobium pronyense</name>
    <dbReference type="NCBI Taxonomy" id="1482736"/>
    <lineage>
        <taxon>Bacteria</taxon>
        <taxon>Bacillati</taxon>
        <taxon>Bacillota</taxon>
        <taxon>Clostridia</taxon>
        <taxon>Peptostreptococcales</taxon>
        <taxon>Filifactoraceae</taxon>
        <taxon>Acetoanaerobium</taxon>
    </lineage>
</organism>
<dbReference type="InterPro" id="IPR004147">
    <property type="entry name" value="ABC1_dom"/>
</dbReference>
<dbReference type="InterPro" id="IPR011009">
    <property type="entry name" value="Kinase-like_dom_sf"/>
</dbReference>
<sequence length="559" mass="64500">MKFPTYKPKYRYLKRYKEIIQVFAKYGFTFLAEKLNVDGIVGKISGASNKDILNMSVNERIKNVLEELGVTFIKLGQILSTRIDIIDIDLAEELSKLQDNVKCFSFDEAREIFEEEIGLSLSEVFYSFNEVPIASASIGQVYEGILRSGEKVIIKIQKPNIEEVIKTDIEILKGIAKLLDDNFKDIGINLSEIADEFSTQLLRELDYTFEGRNCEKFREIYISNKDIYIPSVNWEFTSDKVLMLEQINGIKISDLKVLTKPHYDKKKIAKLWIKTYMEQIFINGFFHGDPHPGNIFVLERDRIAFIDFGIVGILDRLTLDFVTEIFLASIDRDVEKIITNLLEMDAISRDTDMRKVREDLTYYIHYYYSISLNQMNISEMLTEFLKFARANKLKLPSQFSILIKALITLEGGVRKLDSEFSLSEVLKEFSKEYYKNKINPQKLLLESRRLTESLFSDLKVIPRQLRVLLRNLEKNNIKMSIDDISFMNLEKSVNHMTNLISMSLIISALLMGSSLVITTKIEPTIWGYPVLGILGYLIAIVMGLALIISIVLNPTKYKR</sequence>
<evidence type="ECO:0000313" key="5">
    <source>
        <dbReference type="Proteomes" id="UP001314903"/>
    </source>
</evidence>
<reference evidence="4 5" key="1">
    <citation type="submission" date="2021-03" db="EMBL/GenBank/DDBJ databases">
        <title>Genomic Encyclopedia of Type Strains, Phase IV (KMG-IV): sequencing the most valuable type-strain genomes for metagenomic binning, comparative biology and taxonomic classification.</title>
        <authorList>
            <person name="Goeker M."/>
        </authorList>
    </citation>
    <scope>NUCLEOTIDE SEQUENCE [LARGE SCALE GENOMIC DNA]</scope>
    <source>
        <strain evidence="4 5">DSM 27512</strain>
    </source>
</reference>
<evidence type="ECO:0000313" key="4">
    <source>
        <dbReference type="EMBL" id="MBP2027628.1"/>
    </source>
</evidence>
<evidence type="ECO:0000256" key="1">
    <source>
        <dbReference type="ARBA" id="ARBA00009670"/>
    </source>
</evidence>
<dbReference type="PANTHER" id="PTHR10566:SF113">
    <property type="entry name" value="PROTEIN ACTIVITY OF BC1 COMPLEX KINASE 7, CHLOROPLASTIC"/>
    <property type="match status" value="1"/>
</dbReference>
<gene>
    <name evidence="4" type="ORF">J2Z35_001425</name>
</gene>
<evidence type="ECO:0000259" key="3">
    <source>
        <dbReference type="Pfam" id="PF03109"/>
    </source>
</evidence>
<evidence type="ECO:0000256" key="2">
    <source>
        <dbReference type="SAM" id="Phobius"/>
    </source>
</evidence>
<dbReference type="Pfam" id="PF03109">
    <property type="entry name" value="ABC1"/>
    <property type="match status" value="1"/>
</dbReference>
<protein>
    <submittedName>
        <fullName evidence="4">Ubiquinone biosynthesis protein</fullName>
    </submittedName>
</protein>
<dbReference type="EMBL" id="JAGGLI010000013">
    <property type="protein sequence ID" value="MBP2027628.1"/>
    <property type="molecule type" value="Genomic_DNA"/>
</dbReference>
<dbReference type="CDD" id="cd05121">
    <property type="entry name" value="ABC1_ADCK3-like"/>
    <property type="match status" value="1"/>
</dbReference>
<feature type="domain" description="ABC1 atypical kinase-like" evidence="3">
    <location>
        <begin position="96"/>
        <end position="339"/>
    </location>
</feature>
<keyword evidence="2" id="KW-1133">Transmembrane helix</keyword>
<proteinExistence type="inferred from homology"/>
<name>A0ABS4KIL7_9FIRM</name>
<keyword evidence="2" id="KW-0472">Membrane</keyword>